<keyword evidence="2" id="KW-1185">Reference proteome</keyword>
<accession>A0AAW1MPF7</accession>
<evidence type="ECO:0000313" key="2">
    <source>
        <dbReference type="Proteomes" id="UP001458880"/>
    </source>
</evidence>
<name>A0AAW1MPF7_POPJA</name>
<organism evidence="1 2">
    <name type="scientific">Popillia japonica</name>
    <name type="common">Japanese beetle</name>
    <dbReference type="NCBI Taxonomy" id="7064"/>
    <lineage>
        <taxon>Eukaryota</taxon>
        <taxon>Metazoa</taxon>
        <taxon>Ecdysozoa</taxon>
        <taxon>Arthropoda</taxon>
        <taxon>Hexapoda</taxon>
        <taxon>Insecta</taxon>
        <taxon>Pterygota</taxon>
        <taxon>Neoptera</taxon>
        <taxon>Endopterygota</taxon>
        <taxon>Coleoptera</taxon>
        <taxon>Polyphaga</taxon>
        <taxon>Scarabaeiformia</taxon>
        <taxon>Scarabaeidae</taxon>
        <taxon>Rutelinae</taxon>
        <taxon>Popillia</taxon>
    </lineage>
</organism>
<dbReference type="InterPro" id="IPR050951">
    <property type="entry name" value="Retrovirus_Pol_polyprotein"/>
</dbReference>
<evidence type="ECO:0000313" key="1">
    <source>
        <dbReference type="EMBL" id="KAK9746914.1"/>
    </source>
</evidence>
<dbReference type="PANTHER" id="PTHR37984">
    <property type="entry name" value="PROTEIN CBG26694"/>
    <property type="match status" value="1"/>
</dbReference>
<dbReference type="SUPFAM" id="SSF56672">
    <property type="entry name" value="DNA/RNA polymerases"/>
    <property type="match status" value="1"/>
</dbReference>
<dbReference type="Gene3D" id="3.10.10.10">
    <property type="entry name" value="HIV Type 1 Reverse Transcriptase, subunit A, domain 1"/>
    <property type="match status" value="1"/>
</dbReference>
<comment type="caution">
    <text evidence="1">The sequence shown here is derived from an EMBL/GenBank/DDBJ whole genome shotgun (WGS) entry which is preliminary data.</text>
</comment>
<dbReference type="GO" id="GO:0071897">
    <property type="term" value="P:DNA biosynthetic process"/>
    <property type="evidence" value="ECO:0007669"/>
    <property type="project" value="UniProtKB-ARBA"/>
</dbReference>
<dbReference type="EMBL" id="JASPKY010000036">
    <property type="protein sequence ID" value="KAK9746914.1"/>
    <property type="molecule type" value="Genomic_DNA"/>
</dbReference>
<gene>
    <name evidence="1" type="ORF">QE152_g5742</name>
</gene>
<reference evidence="1 2" key="1">
    <citation type="journal article" date="2024" name="BMC Genomics">
        <title>De novo assembly and annotation of Popillia japonica's genome with initial clues to its potential as an invasive pest.</title>
        <authorList>
            <person name="Cucini C."/>
            <person name="Boschi S."/>
            <person name="Funari R."/>
            <person name="Cardaioli E."/>
            <person name="Iannotti N."/>
            <person name="Marturano G."/>
            <person name="Paoli F."/>
            <person name="Bruttini M."/>
            <person name="Carapelli A."/>
            <person name="Frati F."/>
            <person name="Nardi F."/>
        </authorList>
    </citation>
    <scope>NUCLEOTIDE SEQUENCE [LARGE SCALE GENOMIC DNA]</scope>
    <source>
        <strain evidence="1">DMR45628</strain>
    </source>
</reference>
<dbReference type="InterPro" id="IPR043502">
    <property type="entry name" value="DNA/RNA_pol_sf"/>
</dbReference>
<dbReference type="PANTHER" id="PTHR37984:SF5">
    <property type="entry name" value="PROTEIN NYNRIN-LIKE"/>
    <property type="match status" value="1"/>
</dbReference>
<dbReference type="AlphaFoldDB" id="A0AAW1MPF7"/>
<proteinExistence type="predicted"/>
<dbReference type="Proteomes" id="UP001458880">
    <property type="component" value="Unassembled WGS sequence"/>
</dbReference>
<protein>
    <submittedName>
        <fullName evidence="1">Uncharacterized protein</fullName>
    </submittedName>
</protein>
<sequence>MTGETFDQFVTALKQLANSCEFKERDTMILDRIVIGIIDTKMQEKLLQEPKLSLDQAISICRAMESSSVQQKEITREVKTNLVTVDAINNPRYRQQQFKQYQRSADQTGAKTKKCFCRYQSPVPESGIGKVSKTYKITLRDDSIPRIAATRKIPVSLKSKVKEKLDKMVEERIIVPVTEPTDWVHPIVIAPKSNGDIRVCMDPRLLSHQNRMEIYEYAWTPVH</sequence>